<keyword evidence="1" id="KW-1133">Transmembrane helix</keyword>
<keyword evidence="3" id="KW-1185">Reference proteome</keyword>
<feature type="transmembrane region" description="Helical" evidence="1">
    <location>
        <begin position="251"/>
        <end position="271"/>
    </location>
</feature>
<feature type="transmembrane region" description="Helical" evidence="1">
    <location>
        <begin position="441"/>
        <end position="462"/>
    </location>
</feature>
<keyword evidence="1" id="KW-0472">Membrane</keyword>
<name>A0A9J6E771_RHIMP</name>
<gene>
    <name evidence="2" type="ORF">HPB51_006859</name>
</gene>
<proteinExistence type="predicted"/>
<feature type="transmembrane region" description="Helical" evidence="1">
    <location>
        <begin position="291"/>
        <end position="311"/>
    </location>
</feature>
<dbReference type="Proteomes" id="UP000821866">
    <property type="component" value="Chromosome 3"/>
</dbReference>
<comment type="caution">
    <text evidence="2">The sequence shown here is derived from an EMBL/GenBank/DDBJ whole genome shotgun (WGS) entry which is preliminary data.</text>
</comment>
<organism evidence="2 3">
    <name type="scientific">Rhipicephalus microplus</name>
    <name type="common">Cattle tick</name>
    <name type="synonym">Boophilus microplus</name>
    <dbReference type="NCBI Taxonomy" id="6941"/>
    <lineage>
        <taxon>Eukaryota</taxon>
        <taxon>Metazoa</taxon>
        <taxon>Ecdysozoa</taxon>
        <taxon>Arthropoda</taxon>
        <taxon>Chelicerata</taxon>
        <taxon>Arachnida</taxon>
        <taxon>Acari</taxon>
        <taxon>Parasitiformes</taxon>
        <taxon>Ixodida</taxon>
        <taxon>Ixodoidea</taxon>
        <taxon>Ixodidae</taxon>
        <taxon>Rhipicephalinae</taxon>
        <taxon>Rhipicephalus</taxon>
        <taxon>Boophilus</taxon>
    </lineage>
</organism>
<reference evidence="2" key="1">
    <citation type="journal article" date="2020" name="Cell">
        <title>Large-Scale Comparative Analyses of Tick Genomes Elucidate Their Genetic Diversity and Vector Capacities.</title>
        <authorList>
            <consortium name="Tick Genome and Microbiome Consortium (TIGMIC)"/>
            <person name="Jia N."/>
            <person name="Wang J."/>
            <person name="Shi W."/>
            <person name="Du L."/>
            <person name="Sun Y."/>
            <person name="Zhan W."/>
            <person name="Jiang J.F."/>
            <person name="Wang Q."/>
            <person name="Zhang B."/>
            <person name="Ji P."/>
            <person name="Bell-Sakyi L."/>
            <person name="Cui X.M."/>
            <person name="Yuan T.T."/>
            <person name="Jiang B.G."/>
            <person name="Yang W.F."/>
            <person name="Lam T.T."/>
            <person name="Chang Q.C."/>
            <person name="Ding S.J."/>
            <person name="Wang X.J."/>
            <person name="Zhu J.G."/>
            <person name="Ruan X.D."/>
            <person name="Zhao L."/>
            <person name="Wei J.T."/>
            <person name="Ye R.Z."/>
            <person name="Que T.C."/>
            <person name="Du C.H."/>
            <person name="Zhou Y.H."/>
            <person name="Cheng J.X."/>
            <person name="Dai P.F."/>
            <person name="Guo W.B."/>
            <person name="Han X.H."/>
            <person name="Huang E.J."/>
            <person name="Li L.F."/>
            <person name="Wei W."/>
            <person name="Gao Y.C."/>
            <person name="Liu J.Z."/>
            <person name="Shao H.Z."/>
            <person name="Wang X."/>
            <person name="Wang C.C."/>
            <person name="Yang T.C."/>
            <person name="Huo Q.B."/>
            <person name="Li W."/>
            <person name="Chen H.Y."/>
            <person name="Chen S.E."/>
            <person name="Zhou L.G."/>
            <person name="Ni X.B."/>
            <person name="Tian J.H."/>
            <person name="Sheng Y."/>
            <person name="Liu T."/>
            <person name="Pan Y.S."/>
            <person name="Xia L.Y."/>
            <person name="Li J."/>
            <person name="Zhao F."/>
            <person name="Cao W.C."/>
        </authorList>
    </citation>
    <scope>NUCLEOTIDE SEQUENCE</scope>
    <source>
        <strain evidence="2">Rmic-2018</strain>
    </source>
</reference>
<feature type="transmembrane region" description="Helical" evidence="1">
    <location>
        <begin position="197"/>
        <end position="213"/>
    </location>
</feature>
<dbReference type="AlphaFoldDB" id="A0A9J6E771"/>
<keyword evidence="1" id="KW-0812">Transmembrane</keyword>
<feature type="transmembrane region" description="Helical" evidence="1">
    <location>
        <begin position="154"/>
        <end position="177"/>
    </location>
</feature>
<protein>
    <submittedName>
        <fullName evidence="2">Uncharacterized protein</fullName>
    </submittedName>
</protein>
<accession>A0A9J6E771</accession>
<dbReference type="EMBL" id="JABSTU010000005">
    <property type="protein sequence ID" value="KAH8030427.1"/>
    <property type="molecule type" value="Genomic_DNA"/>
</dbReference>
<evidence type="ECO:0000256" key="1">
    <source>
        <dbReference type="SAM" id="Phobius"/>
    </source>
</evidence>
<evidence type="ECO:0000313" key="2">
    <source>
        <dbReference type="EMBL" id="KAH8030427.1"/>
    </source>
</evidence>
<evidence type="ECO:0000313" key="3">
    <source>
        <dbReference type="Proteomes" id="UP000821866"/>
    </source>
</evidence>
<reference evidence="2" key="2">
    <citation type="submission" date="2021-09" db="EMBL/GenBank/DDBJ databases">
        <authorList>
            <person name="Jia N."/>
            <person name="Wang J."/>
            <person name="Shi W."/>
            <person name="Du L."/>
            <person name="Sun Y."/>
            <person name="Zhan W."/>
            <person name="Jiang J."/>
            <person name="Wang Q."/>
            <person name="Zhang B."/>
            <person name="Ji P."/>
            <person name="Sakyi L.B."/>
            <person name="Cui X."/>
            <person name="Yuan T."/>
            <person name="Jiang B."/>
            <person name="Yang W."/>
            <person name="Lam T.T.-Y."/>
            <person name="Chang Q."/>
            <person name="Ding S."/>
            <person name="Wang X."/>
            <person name="Zhu J."/>
            <person name="Ruan X."/>
            <person name="Zhao L."/>
            <person name="Wei J."/>
            <person name="Que T."/>
            <person name="Du C."/>
            <person name="Cheng J."/>
            <person name="Dai P."/>
            <person name="Han X."/>
            <person name="Huang E."/>
            <person name="Gao Y."/>
            <person name="Liu J."/>
            <person name="Shao H."/>
            <person name="Ye R."/>
            <person name="Li L."/>
            <person name="Wei W."/>
            <person name="Wang X."/>
            <person name="Wang C."/>
            <person name="Huo Q."/>
            <person name="Li W."/>
            <person name="Guo W."/>
            <person name="Chen H."/>
            <person name="Chen S."/>
            <person name="Zhou L."/>
            <person name="Zhou L."/>
            <person name="Ni X."/>
            <person name="Tian J."/>
            <person name="Zhou Y."/>
            <person name="Sheng Y."/>
            <person name="Liu T."/>
            <person name="Pan Y."/>
            <person name="Xia L."/>
            <person name="Li J."/>
            <person name="Zhao F."/>
            <person name="Cao W."/>
        </authorList>
    </citation>
    <scope>NUCLEOTIDE SEQUENCE</scope>
    <source>
        <strain evidence="2">Rmic-2018</strain>
        <tissue evidence="2">Larvae</tissue>
    </source>
</reference>
<feature type="transmembrane region" description="Helical" evidence="1">
    <location>
        <begin position="375"/>
        <end position="396"/>
    </location>
</feature>
<sequence>MARVKRIPREVWVIPSQLTSPFLQMAWVESDSLWAKYGGISRQSCLSILNSSFEDGGKELFRSPIRTRGGLEQQQQARVALPAAAAATTAMTVPVMIGPYSMPGNANPAKQPNVVVIRDLDHRGHEYIGQAPTNALKVFHGSSRTSSFSATFTFVLKMLVLILLKLNFAFTLLRFFYWLPWKSTNSFPEALFEISEVILSLAAITGAKSLWAYKSNKAMLSSRYFESSEANGGFELGQGSLRPPFSWHDKLVPPLLFGHAFMGLLLCFLSTFPSWTCEAHESLLDDPTRIFFLSLFTTSQAYMAMTTYTVFCLDVCRKMQCAAAELQCTYQFITHDALSGLHRKWERYCHYLSDISHNFLGFVCTWYCYLFVRCVYLITLLTAVLATGSCVAINQMTLLSPVEHLRELTLSRKTSEAAIHIEIQRFMYRINKYLSMTLLKIPIWTDTALRAFGMLIVALLVLHGKLDHLTVL</sequence>